<name>A0AC35GB43_9BILA</name>
<evidence type="ECO:0000313" key="2">
    <source>
        <dbReference type="WBParaSite" id="PS1159_v2.g3054.t1"/>
    </source>
</evidence>
<reference evidence="2" key="1">
    <citation type="submission" date="2022-11" db="UniProtKB">
        <authorList>
            <consortium name="WormBaseParasite"/>
        </authorList>
    </citation>
    <scope>IDENTIFICATION</scope>
</reference>
<proteinExistence type="predicted"/>
<accession>A0AC35GB43</accession>
<dbReference type="Proteomes" id="UP000887580">
    <property type="component" value="Unplaced"/>
</dbReference>
<organism evidence="1 2">
    <name type="scientific">Panagrolaimus sp. PS1159</name>
    <dbReference type="NCBI Taxonomy" id="55785"/>
    <lineage>
        <taxon>Eukaryota</taxon>
        <taxon>Metazoa</taxon>
        <taxon>Ecdysozoa</taxon>
        <taxon>Nematoda</taxon>
        <taxon>Chromadorea</taxon>
        <taxon>Rhabditida</taxon>
        <taxon>Tylenchina</taxon>
        <taxon>Panagrolaimomorpha</taxon>
        <taxon>Panagrolaimoidea</taxon>
        <taxon>Panagrolaimidae</taxon>
        <taxon>Panagrolaimus</taxon>
    </lineage>
</organism>
<protein>
    <submittedName>
        <fullName evidence="2">Uncharacterized protein</fullName>
    </submittedName>
</protein>
<evidence type="ECO:0000313" key="1">
    <source>
        <dbReference type="Proteomes" id="UP000887580"/>
    </source>
</evidence>
<sequence length="182" mass="20799">MTLAITSLTLNWYEIEGNEGKGLFSYRGTTGAEMTTLIFLFLGLFTTILELACLIVLIFRVFGFSYGKFANKFLQFQMIFSCWTSFFWYMAIASFWILTPQRTGKHQEDEGGEKIDAVHYDLSFRTKSHLTHVGSGFNYMCISLCLTLFSIFASAILETAVAPRNDEKNLRSNLTSKKFKSY</sequence>
<dbReference type="WBParaSite" id="PS1159_v2.g3054.t1">
    <property type="protein sequence ID" value="PS1159_v2.g3054.t1"/>
    <property type="gene ID" value="PS1159_v2.g3054"/>
</dbReference>